<dbReference type="EMBL" id="HE575318">
    <property type="protein sequence ID" value="CCC90707.1"/>
    <property type="molecule type" value="Genomic_DNA"/>
</dbReference>
<evidence type="ECO:0000256" key="1">
    <source>
        <dbReference type="SAM" id="MobiDB-lite"/>
    </source>
</evidence>
<evidence type="ECO:0000313" key="2">
    <source>
        <dbReference type="EMBL" id="CCC90707.1"/>
    </source>
</evidence>
<protein>
    <submittedName>
        <fullName evidence="2">Uncharacterized protein TCIL3000_5_4550</fullName>
    </submittedName>
</protein>
<name>G0UM44_TRYCI</name>
<feature type="compositionally biased region" description="Low complexity" evidence="1">
    <location>
        <begin position="20"/>
        <end position="31"/>
    </location>
</feature>
<dbReference type="AlphaFoldDB" id="G0UM44"/>
<organism evidence="2">
    <name type="scientific">Trypanosoma congolense (strain IL3000)</name>
    <dbReference type="NCBI Taxonomy" id="1068625"/>
    <lineage>
        <taxon>Eukaryota</taxon>
        <taxon>Discoba</taxon>
        <taxon>Euglenozoa</taxon>
        <taxon>Kinetoplastea</taxon>
        <taxon>Metakinetoplastina</taxon>
        <taxon>Trypanosomatida</taxon>
        <taxon>Trypanosomatidae</taxon>
        <taxon>Trypanosoma</taxon>
        <taxon>Nannomonas</taxon>
    </lineage>
</organism>
<gene>
    <name evidence="2" type="ORF">TCIL3000_5_4550</name>
</gene>
<reference evidence="2" key="1">
    <citation type="journal article" date="2012" name="Proc. Natl. Acad. Sci. U.S.A.">
        <title>Antigenic diversity is generated by distinct evolutionary mechanisms in African trypanosome species.</title>
        <authorList>
            <person name="Jackson A.P."/>
            <person name="Berry A."/>
            <person name="Aslett M."/>
            <person name="Allison H.C."/>
            <person name="Burton P."/>
            <person name="Vavrova-Anderson J."/>
            <person name="Brown R."/>
            <person name="Browne H."/>
            <person name="Corton N."/>
            <person name="Hauser H."/>
            <person name="Gamble J."/>
            <person name="Gilderthorp R."/>
            <person name="Marcello L."/>
            <person name="McQuillan J."/>
            <person name="Otto T.D."/>
            <person name="Quail M.A."/>
            <person name="Sanders M.J."/>
            <person name="van Tonder A."/>
            <person name="Ginger M.L."/>
            <person name="Field M.C."/>
            <person name="Barry J.D."/>
            <person name="Hertz-Fowler C."/>
            <person name="Berriman M."/>
        </authorList>
    </citation>
    <scope>NUCLEOTIDE SEQUENCE</scope>
    <source>
        <strain evidence="2">IL3000</strain>
    </source>
</reference>
<dbReference type="VEuPathDB" id="TriTrypDB:TcIL3000_5_4550"/>
<accession>G0UM44</accession>
<sequence length="177" mass="19329">MMGSPSKTFSKRDALNESPRGGAQRARAGQQRTERRKHGHRPPQTFRPNPLPAHVEETFIKRFDGSGKVTLLCGGFAATGTTLQIHVHAPQLHRRNWTPSRDAVSCAPPSANPLALARIRLPNRTYSRGEPSVRPCLWLRAPPGQPDEQHRLPRWCAAAAASPGSEGSVLRAEGVAN</sequence>
<proteinExistence type="predicted"/>
<feature type="region of interest" description="Disordered" evidence="1">
    <location>
        <begin position="1"/>
        <end position="51"/>
    </location>
</feature>